<keyword evidence="1" id="KW-0808">Transferase</keyword>
<evidence type="ECO:0000313" key="3">
    <source>
        <dbReference type="EMBL" id="OMD31640.1"/>
    </source>
</evidence>
<dbReference type="AlphaFoldDB" id="A0A1R0X9Z4"/>
<protein>
    <submittedName>
        <fullName evidence="3">Uncharacterized protein</fullName>
    </submittedName>
</protein>
<sequence length="329" mass="37082">MLEGISIKQVSIYCPERVINNQYFIDHFQKQGIDIKRILKKTGRKNRHVIEGTKENSLTMAINAAQQAIDGATLKSADIDLILFSSSTPEYLSPTNSLLIHKAIKGKDDTLCYDLNGNCIGMFIAVEQAARTLYDDPDRDRALVIGSDFLNLWADPSHPITYSIFGDAAVALILEKDHSESGLIDVRYLSDSRFTEEIVYPAQGLAKSLRDGAEHRYLHWGRFSGIDSVRFAETSIVELLNKHHLTFEDIQVFCFSQFTLANIKLLQAKLNLDQHKIIYVADEYGYTGTSSPFLALYCAIEHGLIKRGDNLLFWTLGSGYQAGSMLWRY</sequence>
<keyword evidence="2" id="KW-0012">Acyltransferase</keyword>
<dbReference type="SUPFAM" id="SSF53901">
    <property type="entry name" value="Thiolase-like"/>
    <property type="match status" value="1"/>
</dbReference>
<accession>A0A1R0X9Z4</accession>
<dbReference type="Proteomes" id="UP000187465">
    <property type="component" value="Unassembled WGS sequence"/>
</dbReference>
<dbReference type="PANTHER" id="PTHR34069:SF2">
    <property type="entry name" value="BETA-KETOACYL-[ACYL-CARRIER-PROTEIN] SYNTHASE III"/>
    <property type="match status" value="1"/>
</dbReference>
<dbReference type="Pfam" id="PF08541">
    <property type="entry name" value="ACP_syn_III_C"/>
    <property type="match status" value="1"/>
</dbReference>
<dbReference type="GO" id="GO:0004315">
    <property type="term" value="F:3-oxoacyl-[acyl-carrier-protein] synthase activity"/>
    <property type="evidence" value="ECO:0007669"/>
    <property type="project" value="InterPro"/>
</dbReference>
<gene>
    <name evidence="3" type="ORF">BJP51_17575</name>
</gene>
<name>A0A1R0X9Z4_9BACL</name>
<dbReference type="RefSeq" id="WP_036688791.1">
    <property type="nucleotide sequence ID" value="NZ_MKQP01000020.1"/>
</dbReference>
<dbReference type="GO" id="GO:0044550">
    <property type="term" value="P:secondary metabolite biosynthetic process"/>
    <property type="evidence" value="ECO:0007669"/>
    <property type="project" value="TreeGrafter"/>
</dbReference>
<dbReference type="Gene3D" id="3.40.47.10">
    <property type="match status" value="1"/>
</dbReference>
<dbReference type="InterPro" id="IPR016039">
    <property type="entry name" value="Thiolase-like"/>
</dbReference>
<comment type="caution">
    <text evidence="3">The sequence shown here is derived from an EMBL/GenBank/DDBJ whole genome shotgun (WGS) entry which is preliminary data.</text>
</comment>
<dbReference type="EMBL" id="MKQP01000020">
    <property type="protein sequence ID" value="OMD31640.1"/>
    <property type="molecule type" value="Genomic_DNA"/>
</dbReference>
<evidence type="ECO:0000256" key="2">
    <source>
        <dbReference type="ARBA" id="ARBA00023315"/>
    </source>
</evidence>
<dbReference type="GO" id="GO:0006633">
    <property type="term" value="P:fatty acid biosynthetic process"/>
    <property type="evidence" value="ECO:0007669"/>
    <property type="project" value="InterPro"/>
</dbReference>
<proteinExistence type="predicted"/>
<dbReference type="PANTHER" id="PTHR34069">
    <property type="entry name" value="3-OXOACYL-[ACYL-CARRIER-PROTEIN] SYNTHASE 3"/>
    <property type="match status" value="1"/>
</dbReference>
<dbReference type="InterPro" id="IPR013747">
    <property type="entry name" value="ACP_syn_III_C"/>
</dbReference>
<dbReference type="InterPro" id="IPR013751">
    <property type="entry name" value="ACP_syn_III_N"/>
</dbReference>
<organism evidence="3 4">
    <name type="scientific">Paenibacillus odorifer</name>
    <dbReference type="NCBI Taxonomy" id="189426"/>
    <lineage>
        <taxon>Bacteria</taxon>
        <taxon>Bacillati</taxon>
        <taxon>Bacillota</taxon>
        <taxon>Bacilli</taxon>
        <taxon>Bacillales</taxon>
        <taxon>Paenibacillaceae</taxon>
        <taxon>Paenibacillus</taxon>
    </lineage>
</organism>
<dbReference type="CDD" id="cd00830">
    <property type="entry name" value="KAS_III"/>
    <property type="match status" value="1"/>
</dbReference>
<dbReference type="Pfam" id="PF08545">
    <property type="entry name" value="ACP_syn_III"/>
    <property type="match status" value="1"/>
</dbReference>
<reference evidence="3 4" key="1">
    <citation type="submission" date="2016-10" db="EMBL/GenBank/DDBJ databases">
        <title>Paenibacillus species isolates.</title>
        <authorList>
            <person name="Beno S.M."/>
        </authorList>
    </citation>
    <scope>NUCLEOTIDE SEQUENCE [LARGE SCALE GENOMIC DNA]</scope>
    <source>
        <strain evidence="3 4">FSL H7-0604</strain>
    </source>
</reference>
<evidence type="ECO:0000313" key="4">
    <source>
        <dbReference type="Proteomes" id="UP000187465"/>
    </source>
</evidence>
<evidence type="ECO:0000256" key="1">
    <source>
        <dbReference type="ARBA" id="ARBA00022679"/>
    </source>
</evidence>